<reference evidence="2 3" key="1">
    <citation type="submission" date="2017-06" db="EMBL/GenBank/DDBJ databases">
        <title>Comparative genomic analysis of Ambrosia Fusariam Clade fungi.</title>
        <authorList>
            <person name="Stajich J.E."/>
            <person name="Carrillo J."/>
            <person name="Kijimoto T."/>
            <person name="Eskalen A."/>
            <person name="O'Donnell K."/>
            <person name="Kasson M."/>
        </authorList>
    </citation>
    <scope>NUCLEOTIDE SEQUENCE [LARGE SCALE GENOMIC DNA]</scope>
    <source>
        <strain evidence="2 3">NRRL62584</strain>
    </source>
</reference>
<feature type="compositionally biased region" description="Gly residues" evidence="1">
    <location>
        <begin position="260"/>
        <end position="279"/>
    </location>
</feature>
<dbReference type="STRING" id="1325734.A0A428QYX7"/>
<evidence type="ECO:0000313" key="2">
    <source>
        <dbReference type="EMBL" id="RSL70490.1"/>
    </source>
</evidence>
<feature type="region of interest" description="Disordered" evidence="1">
    <location>
        <begin position="155"/>
        <end position="365"/>
    </location>
</feature>
<feature type="compositionally biased region" description="Basic and acidic residues" evidence="1">
    <location>
        <begin position="125"/>
        <end position="134"/>
    </location>
</feature>
<accession>A0A428QYX7</accession>
<proteinExistence type="predicted"/>
<feature type="region of interest" description="Disordered" evidence="1">
    <location>
        <begin position="117"/>
        <end position="140"/>
    </location>
</feature>
<feature type="region of interest" description="Disordered" evidence="1">
    <location>
        <begin position="378"/>
        <end position="455"/>
    </location>
</feature>
<dbReference type="Proteomes" id="UP000288168">
    <property type="component" value="Unassembled WGS sequence"/>
</dbReference>
<dbReference type="AlphaFoldDB" id="A0A428QYX7"/>
<gene>
    <name evidence="2" type="ORF">CEP54_001705</name>
</gene>
<feature type="region of interest" description="Disordered" evidence="1">
    <location>
        <begin position="473"/>
        <end position="509"/>
    </location>
</feature>
<dbReference type="EMBL" id="NKCI01000009">
    <property type="protein sequence ID" value="RSL70490.1"/>
    <property type="molecule type" value="Genomic_DNA"/>
</dbReference>
<feature type="compositionally biased region" description="Basic and acidic residues" evidence="1">
    <location>
        <begin position="385"/>
        <end position="398"/>
    </location>
</feature>
<keyword evidence="3" id="KW-1185">Reference proteome</keyword>
<feature type="region of interest" description="Disordered" evidence="1">
    <location>
        <begin position="541"/>
        <end position="568"/>
    </location>
</feature>
<dbReference type="OrthoDB" id="5244639at2759"/>
<protein>
    <submittedName>
        <fullName evidence="2">Uncharacterized protein</fullName>
    </submittedName>
</protein>
<feature type="compositionally biased region" description="Basic and acidic residues" evidence="1">
    <location>
        <begin position="350"/>
        <end position="365"/>
    </location>
</feature>
<feature type="compositionally biased region" description="Gly residues" evidence="1">
    <location>
        <begin position="188"/>
        <end position="212"/>
    </location>
</feature>
<evidence type="ECO:0000256" key="1">
    <source>
        <dbReference type="SAM" id="MobiDB-lite"/>
    </source>
</evidence>
<feature type="compositionally biased region" description="Polar residues" evidence="1">
    <location>
        <begin position="218"/>
        <end position="228"/>
    </location>
</feature>
<sequence>MAAADVLAFTETWIGSRDGWPTTRPSPNAWDETSLRLRLSLIARAWLIERSCKQDLSTSSHRTKSIARPLTIPSCSPRWFRRIPKTCDSSDATESTMDANRADKFARRRIPKWLDAFPLPASSDAPREPRRPQDDILNDPASDLLIDFNSQEGFYQTAKKKKGKAAQPPPPPPPPSAPPADNGQQGNNDGGDGGANGGDAAGGAGGGDGDGNNGLPAISTNDFGTDSFQDIKLGDDKLDLGLKPPEGKGFDQWGTKWSAGGTGGTGGTGWDWSGGGGNDIAGDGKDDENPWGKSKGLEGPPESSKQEKEDPWGFGVKKEKKKNPLWGAEPEEEVKSGDGWGFSGSKKNGRGLEEVHMASESAAAEKKDIWDTWGISKKDRAKKKGILEDAGSSHHEPPPDLQDDLWGGGWSSKKPGGIPAPAPDPPSFEDKNEGDDFWATFGSGKSKPVEEKSAVDGWSSWGLTKKAEPVKTADDGWDLWGTGKKKKKAGDLIQLGDEIPPPAPDPVEAVESEGGFLESWGFGRKKKTPTVDPFAFRTPAAESHSEGFWGSLLSKPNPHDYLDPPTGEIVQYDDVKRGKGSKVINREHDD</sequence>
<comment type="caution">
    <text evidence="2">The sequence shown here is derived from an EMBL/GenBank/DDBJ whole genome shotgun (WGS) entry which is preliminary data.</text>
</comment>
<evidence type="ECO:0000313" key="3">
    <source>
        <dbReference type="Proteomes" id="UP000288168"/>
    </source>
</evidence>
<feature type="compositionally biased region" description="Pro residues" evidence="1">
    <location>
        <begin position="167"/>
        <end position="178"/>
    </location>
</feature>
<feature type="compositionally biased region" description="Basic and acidic residues" evidence="1">
    <location>
        <begin position="232"/>
        <end position="249"/>
    </location>
</feature>
<organism evidence="2 3">
    <name type="scientific">Fusarium duplospermum</name>
    <dbReference type="NCBI Taxonomy" id="1325734"/>
    <lineage>
        <taxon>Eukaryota</taxon>
        <taxon>Fungi</taxon>
        <taxon>Dikarya</taxon>
        <taxon>Ascomycota</taxon>
        <taxon>Pezizomycotina</taxon>
        <taxon>Sordariomycetes</taxon>
        <taxon>Hypocreomycetidae</taxon>
        <taxon>Hypocreales</taxon>
        <taxon>Nectriaceae</taxon>
        <taxon>Fusarium</taxon>
        <taxon>Fusarium solani species complex</taxon>
    </lineage>
</organism>
<name>A0A428QYX7_9HYPO</name>